<name>A0A131Y9U8_IXORI</name>
<dbReference type="EMBL" id="GEFM01000576">
    <property type="protein sequence ID" value="JAP75220.1"/>
    <property type="molecule type" value="mRNA"/>
</dbReference>
<sequence length="166" mass="18601">MERTDFDLAFSCPICFCPSINIVFGSCQHYVCSQCLYDDLDDSLRSTLSKCPICKRPNAFPLSRPVVPESTRQLMRMAGVVECKHKRCCQEMWTWEQEQHETVCPAAKKAKKESRPPAPRPATPRPATSRPETPPLRPLGSRGIMVTKLISGRSRGTGSRSSSSRK</sequence>
<proteinExistence type="evidence at transcript level"/>
<dbReference type="GO" id="GO:0008270">
    <property type="term" value="F:zinc ion binding"/>
    <property type="evidence" value="ECO:0007669"/>
    <property type="project" value="UniProtKB-KW"/>
</dbReference>
<reference evidence="7" key="1">
    <citation type="submission" date="2016-02" db="EMBL/GenBank/DDBJ databases">
        <title>RNAseq analyses of the midgut from blood- or serum-fed Ixodes ricinus ticks.</title>
        <authorList>
            <person name="Perner J."/>
            <person name="Provaznik J."/>
            <person name="Schrenkova J."/>
            <person name="Urbanova V."/>
            <person name="Ribeiro J.M."/>
            <person name="Kopacek P."/>
        </authorList>
    </citation>
    <scope>NUCLEOTIDE SEQUENCE</scope>
    <source>
        <tissue evidence="7">Gut</tissue>
    </source>
</reference>
<evidence type="ECO:0000256" key="4">
    <source>
        <dbReference type="PROSITE-ProRule" id="PRU00175"/>
    </source>
</evidence>
<evidence type="ECO:0000256" key="3">
    <source>
        <dbReference type="ARBA" id="ARBA00022833"/>
    </source>
</evidence>
<dbReference type="AlphaFoldDB" id="A0A131Y9U8"/>
<feature type="compositionally biased region" description="Low complexity" evidence="5">
    <location>
        <begin position="151"/>
        <end position="166"/>
    </location>
</feature>
<keyword evidence="3" id="KW-0862">Zinc</keyword>
<evidence type="ECO:0000313" key="7">
    <source>
        <dbReference type="EMBL" id="JAP75220.1"/>
    </source>
</evidence>
<evidence type="ECO:0000259" key="6">
    <source>
        <dbReference type="PROSITE" id="PS50089"/>
    </source>
</evidence>
<accession>A0A131Y9U8</accession>
<evidence type="ECO:0000256" key="5">
    <source>
        <dbReference type="SAM" id="MobiDB-lite"/>
    </source>
</evidence>
<dbReference type="SUPFAM" id="SSF57850">
    <property type="entry name" value="RING/U-box"/>
    <property type="match status" value="1"/>
</dbReference>
<dbReference type="PROSITE" id="PS50089">
    <property type="entry name" value="ZF_RING_2"/>
    <property type="match status" value="1"/>
</dbReference>
<keyword evidence="2 4" id="KW-0863">Zinc-finger</keyword>
<dbReference type="Gene3D" id="3.30.40.10">
    <property type="entry name" value="Zinc/RING finger domain, C3HC4 (zinc finger)"/>
    <property type="match status" value="1"/>
</dbReference>
<dbReference type="SMART" id="SM00184">
    <property type="entry name" value="RING"/>
    <property type="match status" value="1"/>
</dbReference>
<feature type="domain" description="RING-type" evidence="6">
    <location>
        <begin position="12"/>
        <end position="55"/>
    </location>
</feature>
<protein>
    <submittedName>
        <fullName evidence="7">Putative interleukin 1 signal transducer strongylocentrotus purpuratus</fullName>
    </submittedName>
</protein>
<evidence type="ECO:0000256" key="1">
    <source>
        <dbReference type="ARBA" id="ARBA00022723"/>
    </source>
</evidence>
<keyword evidence="1" id="KW-0479">Metal-binding</keyword>
<dbReference type="PROSITE" id="PS51257">
    <property type="entry name" value="PROKAR_LIPOPROTEIN"/>
    <property type="match status" value="1"/>
</dbReference>
<dbReference type="InterPro" id="IPR013083">
    <property type="entry name" value="Znf_RING/FYVE/PHD"/>
</dbReference>
<evidence type="ECO:0000256" key="2">
    <source>
        <dbReference type="ARBA" id="ARBA00022771"/>
    </source>
</evidence>
<feature type="region of interest" description="Disordered" evidence="5">
    <location>
        <begin position="105"/>
        <end position="166"/>
    </location>
</feature>
<dbReference type="InterPro" id="IPR017907">
    <property type="entry name" value="Znf_RING_CS"/>
</dbReference>
<dbReference type="InterPro" id="IPR001841">
    <property type="entry name" value="Znf_RING"/>
</dbReference>
<dbReference type="PROSITE" id="PS00518">
    <property type="entry name" value="ZF_RING_1"/>
    <property type="match status" value="1"/>
</dbReference>
<organism evidence="7">
    <name type="scientific">Ixodes ricinus</name>
    <name type="common">Common tick</name>
    <name type="synonym">Acarus ricinus</name>
    <dbReference type="NCBI Taxonomy" id="34613"/>
    <lineage>
        <taxon>Eukaryota</taxon>
        <taxon>Metazoa</taxon>
        <taxon>Ecdysozoa</taxon>
        <taxon>Arthropoda</taxon>
        <taxon>Chelicerata</taxon>
        <taxon>Arachnida</taxon>
        <taxon>Acari</taxon>
        <taxon>Parasitiformes</taxon>
        <taxon>Ixodida</taxon>
        <taxon>Ixodoidea</taxon>
        <taxon>Ixodidae</taxon>
        <taxon>Ixodinae</taxon>
        <taxon>Ixodes</taxon>
    </lineage>
</organism>